<dbReference type="InterPro" id="IPR023772">
    <property type="entry name" value="DNA-bd_HTH_TetR-type_CS"/>
</dbReference>
<proteinExistence type="predicted"/>
<dbReference type="AlphaFoldDB" id="A0A8H9MCM4"/>
<comment type="caution">
    <text evidence="6">The sequence shown here is derived from an EMBL/GenBank/DDBJ whole genome shotgun (WGS) entry which is preliminary data.</text>
</comment>
<dbReference type="Pfam" id="PF00440">
    <property type="entry name" value="TetR_N"/>
    <property type="match status" value="1"/>
</dbReference>
<evidence type="ECO:0000313" key="7">
    <source>
        <dbReference type="Proteomes" id="UP000658656"/>
    </source>
</evidence>
<organism evidence="6 7">
    <name type="scientific">Amycolatopsis bartoniae</name>
    <dbReference type="NCBI Taxonomy" id="941986"/>
    <lineage>
        <taxon>Bacteria</taxon>
        <taxon>Bacillati</taxon>
        <taxon>Actinomycetota</taxon>
        <taxon>Actinomycetes</taxon>
        <taxon>Pseudonocardiales</taxon>
        <taxon>Pseudonocardiaceae</taxon>
        <taxon>Amycolatopsis</taxon>
    </lineage>
</organism>
<dbReference type="InterPro" id="IPR009057">
    <property type="entry name" value="Homeodomain-like_sf"/>
</dbReference>
<dbReference type="PROSITE" id="PS01081">
    <property type="entry name" value="HTH_TETR_1"/>
    <property type="match status" value="1"/>
</dbReference>
<keyword evidence="3" id="KW-0804">Transcription</keyword>
<evidence type="ECO:0000256" key="1">
    <source>
        <dbReference type="ARBA" id="ARBA00023015"/>
    </source>
</evidence>
<protein>
    <submittedName>
        <fullName evidence="6">TetR family transcriptional regulator</fullName>
    </submittedName>
</protein>
<evidence type="ECO:0000256" key="2">
    <source>
        <dbReference type="ARBA" id="ARBA00023125"/>
    </source>
</evidence>
<dbReference type="OrthoDB" id="4746440at2"/>
<evidence type="ECO:0000259" key="5">
    <source>
        <dbReference type="PROSITE" id="PS50977"/>
    </source>
</evidence>
<dbReference type="SUPFAM" id="SSF46689">
    <property type="entry name" value="Homeodomain-like"/>
    <property type="match status" value="1"/>
</dbReference>
<sequence length="198" mass="21416">MGRWEPNALERLQLAALELFTERGFDQVTVNEIAERAGLTKRTFFRYFGDKREVLFGDQEGFVGLFAEGMATVPPEAGALEVAAAAIERVAAVFPIERQPFADARRAVVAANAELLERELLKRAKLTSAMVDALRERGEPEPVAKVAADLAALAFSTAYERWAEPGNREEFADLAREALAELVAAAAGLSSPAAAPGR</sequence>
<dbReference type="InterPro" id="IPR001647">
    <property type="entry name" value="HTH_TetR"/>
</dbReference>
<accession>A0A8H9MCM4</accession>
<dbReference type="GO" id="GO:0000976">
    <property type="term" value="F:transcription cis-regulatory region binding"/>
    <property type="evidence" value="ECO:0007669"/>
    <property type="project" value="TreeGrafter"/>
</dbReference>
<dbReference type="Proteomes" id="UP000658656">
    <property type="component" value="Unassembled WGS sequence"/>
</dbReference>
<reference evidence="6" key="1">
    <citation type="journal article" date="2014" name="Int. J. Syst. Evol. Microbiol.">
        <title>Complete genome sequence of Corynebacterium casei LMG S-19264T (=DSM 44701T), isolated from a smear-ripened cheese.</title>
        <authorList>
            <consortium name="US DOE Joint Genome Institute (JGI-PGF)"/>
            <person name="Walter F."/>
            <person name="Albersmeier A."/>
            <person name="Kalinowski J."/>
            <person name="Ruckert C."/>
        </authorList>
    </citation>
    <scope>NUCLEOTIDE SEQUENCE</scope>
    <source>
        <strain evidence="6">CGMCC 4.7679</strain>
    </source>
</reference>
<dbReference type="PROSITE" id="PS50977">
    <property type="entry name" value="HTH_TETR_2"/>
    <property type="match status" value="1"/>
</dbReference>
<evidence type="ECO:0000256" key="3">
    <source>
        <dbReference type="ARBA" id="ARBA00023163"/>
    </source>
</evidence>
<dbReference type="PANTHER" id="PTHR30055">
    <property type="entry name" value="HTH-TYPE TRANSCRIPTIONAL REGULATOR RUTR"/>
    <property type="match status" value="1"/>
</dbReference>
<feature type="DNA-binding region" description="H-T-H motif" evidence="4">
    <location>
        <begin position="29"/>
        <end position="48"/>
    </location>
</feature>
<dbReference type="InterPro" id="IPR050109">
    <property type="entry name" value="HTH-type_TetR-like_transc_reg"/>
</dbReference>
<evidence type="ECO:0000313" key="6">
    <source>
        <dbReference type="EMBL" id="GHF45412.1"/>
    </source>
</evidence>
<reference evidence="6" key="2">
    <citation type="submission" date="2020-09" db="EMBL/GenBank/DDBJ databases">
        <authorList>
            <person name="Sun Q."/>
            <person name="Zhou Y."/>
        </authorList>
    </citation>
    <scope>NUCLEOTIDE SEQUENCE</scope>
    <source>
        <strain evidence="6">CGMCC 4.7679</strain>
    </source>
</reference>
<feature type="domain" description="HTH tetR-type" evidence="5">
    <location>
        <begin position="6"/>
        <end position="66"/>
    </location>
</feature>
<dbReference type="GO" id="GO:0003700">
    <property type="term" value="F:DNA-binding transcription factor activity"/>
    <property type="evidence" value="ECO:0007669"/>
    <property type="project" value="TreeGrafter"/>
</dbReference>
<keyword evidence="1" id="KW-0805">Transcription regulation</keyword>
<gene>
    <name evidence="6" type="ORF">GCM10017566_18080</name>
</gene>
<evidence type="ECO:0000256" key="4">
    <source>
        <dbReference type="PROSITE-ProRule" id="PRU00335"/>
    </source>
</evidence>
<keyword evidence="2 4" id="KW-0238">DNA-binding</keyword>
<dbReference type="Gene3D" id="1.10.357.10">
    <property type="entry name" value="Tetracycline Repressor, domain 2"/>
    <property type="match status" value="1"/>
</dbReference>
<keyword evidence="7" id="KW-1185">Reference proteome</keyword>
<name>A0A8H9MCM4_9PSEU</name>
<dbReference type="EMBL" id="BNAV01000002">
    <property type="protein sequence ID" value="GHF45412.1"/>
    <property type="molecule type" value="Genomic_DNA"/>
</dbReference>
<dbReference type="PANTHER" id="PTHR30055:SF238">
    <property type="entry name" value="MYCOFACTOCIN BIOSYNTHESIS TRANSCRIPTIONAL REGULATOR MFTR-RELATED"/>
    <property type="match status" value="1"/>
</dbReference>
<dbReference type="PRINTS" id="PR00455">
    <property type="entry name" value="HTHTETR"/>
</dbReference>
<dbReference type="RefSeq" id="WP_145934112.1">
    <property type="nucleotide sequence ID" value="NZ_BNAV01000002.1"/>
</dbReference>